<dbReference type="EMBL" id="JNUP01000040">
    <property type="protein sequence ID" value="KGE73310.1"/>
    <property type="molecule type" value="Genomic_DNA"/>
</dbReference>
<protein>
    <submittedName>
        <fullName evidence="1">Uncharacterized protein</fullName>
    </submittedName>
</protein>
<evidence type="ECO:0000313" key="2">
    <source>
        <dbReference type="Proteomes" id="UP000029692"/>
    </source>
</evidence>
<dbReference type="RefSeq" id="WP_238565765.1">
    <property type="nucleotide sequence ID" value="NZ_JNUP01000040.1"/>
</dbReference>
<feature type="non-terminal residue" evidence="1">
    <location>
        <position position="1"/>
    </location>
</feature>
<keyword evidence="2" id="KW-1185">Reference proteome</keyword>
<organism evidence="1 2">
    <name type="scientific">Spirochaeta lutea</name>
    <dbReference type="NCBI Taxonomy" id="1480694"/>
    <lineage>
        <taxon>Bacteria</taxon>
        <taxon>Pseudomonadati</taxon>
        <taxon>Spirochaetota</taxon>
        <taxon>Spirochaetia</taxon>
        <taxon>Spirochaetales</taxon>
        <taxon>Spirochaetaceae</taxon>
        <taxon>Spirochaeta</taxon>
    </lineage>
</organism>
<name>A0A098QZN5_9SPIO</name>
<gene>
    <name evidence="1" type="ORF">DC28_04725</name>
</gene>
<comment type="caution">
    <text evidence="1">The sequence shown here is derived from an EMBL/GenBank/DDBJ whole genome shotgun (WGS) entry which is preliminary data.</text>
</comment>
<evidence type="ECO:0000313" key="1">
    <source>
        <dbReference type="EMBL" id="KGE73310.1"/>
    </source>
</evidence>
<dbReference type="Proteomes" id="UP000029692">
    <property type="component" value="Unassembled WGS sequence"/>
</dbReference>
<sequence length="327" mass="36104">ESQAYHTPAGTVAGGQVIKFSGFSSIRSSENVKDRVAYEYPMIYNDEWHGAVDTPRGFQEKMESQKASFLEWYSPVGMNKPAPTGLANEFIQQLETWNQTTAPDGEWRYYVPGSWMTFPTDVHELSTHPYLPGIGLTASDVARNGEMAISQTEKDAIAGQLTPSLWAGLMAGVDCIGLAQRSYEYTKNPYIWRELGTTGSGRAYPRADLDKSVHPTGGTWEVYSELIVGKTSPADIVDDSLFQLVKPGDILYTRLNNGSGRHIAIVQSVERNPDGSVSAGNIQLIEATYRDSIAYVVNPGIQGASRTLVEYSSDTWRIVRLKKAEVY</sequence>
<accession>A0A098QZN5</accession>
<dbReference type="AlphaFoldDB" id="A0A098QZN5"/>
<proteinExistence type="predicted"/>
<reference evidence="1 2" key="1">
    <citation type="submission" date="2014-05" db="EMBL/GenBank/DDBJ databases">
        <title>De novo Genome Sequence of Spirocheata sp.</title>
        <authorList>
            <person name="Shivani Y."/>
            <person name="Subhash Y."/>
            <person name="Tushar L."/>
            <person name="Sasikala C."/>
            <person name="Ramana C.V."/>
        </authorList>
    </citation>
    <scope>NUCLEOTIDE SEQUENCE [LARGE SCALE GENOMIC DNA]</scope>
    <source>
        <strain evidence="1 2">JC230</strain>
    </source>
</reference>